<keyword evidence="1" id="KW-0472">Membrane</keyword>
<dbReference type="Proteomes" id="UP000179243">
    <property type="component" value="Unassembled WGS sequence"/>
</dbReference>
<gene>
    <name evidence="2" type="ORF">A2519_11060</name>
</gene>
<accession>A0A1F7FJP6</accession>
<feature type="transmembrane region" description="Helical" evidence="1">
    <location>
        <begin position="12"/>
        <end position="32"/>
    </location>
</feature>
<name>A0A1F7FJP6_UNCRA</name>
<reference evidence="2 3" key="1">
    <citation type="journal article" date="2016" name="Nat. Commun.">
        <title>Thousands of microbial genomes shed light on interconnected biogeochemical processes in an aquifer system.</title>
        <authorList>
            <person name="Anantharaman K."/>
            <person name="Brown C.T."/>
            <person name="Hug L.A."/>
            <person name="Sharon I."/>
            <person name="Castelle C.J."/>
            <person name="Probst A.J."/>
            <person name="Thomas B.C."/>
            <person name="Singh A."/>
            <person name="Wilkins M.J."/>
            <person name="Karaoz U."/>
            <person name="Brodie E.L."/>
            <person name="Williams K.H."/>
            <person name="Hubbard S.S."/>
            <person name="Banfield J.F."/>
        </authorList>
    </citation>
    <scope>NUCLEOTIDE SEQUENCE [LARGE SCALE GENOMIC DNA]</scope>
</reference>
<dbReference type="EMBL" id="MFYX01000024">
    <property type="protein sequence ID" value="OGK06682.1"/>
    <property type="molecule type" value="Genomic_DNA"/>
</dbReference>
<keyword evidence="1" id="KW-1133">Transmembrane helix</keyword>
<evidence type="ECO:0008006" key="4">
    <source>
        <dbReference type="Google" id="ProtNLM"/>
    </source>
</evidence>
<evidence type="ECO:0000313" key="2">
    <source>
        <dbReference type="EMBL" id="OGK06682.1"/>
    </source>
</evidence>
<keyword evidence="1" id="KW-0812">Transmembrane</keyword>
<dbReference type="AlphaFoldDB" id="A0A1F7FJP6"/>
<comment type="caution">
    <text evidence="2">The sequence shown here is derived from an EMBL/GenBank/DDBJ whole genome shotgun (WGS) entry which is preliminary data.</text>
</comment>
<organism evidence="2 3">
    <name type="scientific">Candidatus Raymondbacteria bacterium RIFOXYD12_FULL_49_13</name>
    <dbReference type="NCBI Taxonomy" id="1817890"/>
    <lineage>
        <taxon>Bacteria</taxon>
        <taxon>Raymondiibacteriota</taxon>
    </lineage>
</organism>
<proteinExistence type="predicted"/>
<evidence type="ECO:0000256" key="1">
    <source>
        <dbReference type="SAM" id="Phobius"/>
    </source>
</evidence>
<evidence type="ECO:0000313" key="3">
    <source>
        <dbReference type="Proteomes" id="UP000179243"/>
    </source>
</evidence>
<sequence>MIAMRNQKGFVLIFVLCMIVVLITIFNGFLVYSRVKSASHISHSNKIEARYAAEAGVEKCRYFLSGEKTALWRCKNYQDTLDTKAGFIASVENYGGYIRITSIGFWAKARDTVMALLGECMPVAFDPAITLNKKNTKLVIGANNRIAGDVCLVQNTIEAAAKTSYRFTGGPLINGAVIQREEPDTLNDSLVIRYIGNVRDQLRDFRKCDTILHHSLDLGKTASTAFLRNFANKSIFVEGDVFINNDAVCSSPVRLYIERSLHISGTARTNWLSAFCGGSIVLDGESRVDNAIFYARNGITIANHAQVSAQLLSEGMVIVSDAAHTHNPAFIYALMRKTDGLYQGGISITSTEPCEGVFVATYPGVPDNEDQVTFYISPKSVCSGVVYNNGIMEFRGTITGHCTTKGFYRKEGETSFYNWLFNTVVDRVSFSSTFALPVIFSGTPLLKTVSLHEN</sequence>
<protein>
    <recommendedName>
        <fullName evidence="4">Type 4 fimbrial biogenesis protein PilX N-terminal domain-containing protein</fullName>
    </recommendedName>
</protein>